<organism evidence="7 8">
    <name type="scientific">Halocaridina rubra</name>
    <name type="common">Hawaiian red shrimp</name>
    <dbReference type="NCBI Taxonomy" id="373956"/>
    <lineage>
        <taxon>Eukaryota</taxon>
        <taxon>Metazoa</taxon>
        <taxon>Ecdysozoa</taxon>
        <taxon>Arthropoda</taxon>
        <taxon>Crustacea</taxon>
        <taxon>Multicrustacea</taxon>
        <taxon>Malacostraca</taxon>
        <taxon>Eumalacostraca</taxon>
        <taxon>Eucarida</taxon>
        <taxon>Decapoda</taxon>
        <taxon>Pleocyemata</taxon>
        <taxon>Caridea</taxon>
        <taxon>Atyoidea</taxon>
        <taxon>Atyidae</taxon>
        <taxon>Halocaridina</taxon>
    </lineage>
</organism>
<evidence type="ECO:0000256" key="3">
    <source>
        <dbReference type="ARBA" id="ARBA00022833"/>
    </source>
</evidence>
<evidence type="ECO:0000256" key="5">
    <source>
        <dbReference type="SAM" id="MobiDB-lite"/>
    </source>
</evidence>
<keyword evidence="3" id="KW-0862">Zinc</keyword>
<protein>
    <recommendedName>
        <fullName evidence="6">RING-type domain-containing protein</fullName>
    </recommendedName>
</protein>
<sequence>MSATVISKLESAERPPSPAVFPIGPERPLTGIAKIDDKRGRGPYNISQRIVPDEEDDIDESFILNLSMRSKHDEWNSQSPNASADVSRDASVSPSSDDVSQMDISESSGNRQQMDLSYNCGSGNITVDLNTTDGDPQSPRNGVLRSVTSDNSDFSPHSPIMQYQTRSDSPDIQKSDRYSPHKDGADSDCRSPRIPCLLNDSEQNASVIPDRQESDNSRDYEDESDVHRPDLADMPEATNISVKDENLDDYSSPSDNMPKPESEDIPNPVDSSVVIKPESAVDCHSSVISINSNSDLEHDISEREITADVSFSLENRNVKNMSSNPDTQIDLTAVDVSVTDVITLTSTQETERENASRNSIQEVVDVEAEQPCVVDLTCEDDDDDVDVVAVVEPVIFIGRGQSRETRRHEIANNGSPLIEEVPGSGSTQESNDQVNNENNPGAEGGRHEDVWHINNSPEIDMGNPNLTFGSLLEQAAVETVDIDNQHQENPPLHHHQLRPRPPREVRALRQRRRRSGSRSRSPLIFPGLGFADDHDDLGDAGFVNSLEGFMTDFHNWFPPTQLPLDANHHDEEEDNLRLQRVPPGPAPSPPPVEQPTISCLVCLDSVATIHTSGRSLCSTTCGHVFCSTCISEVVKQRKQCPVCRKRLTKKQYHPLFI</sequence>
<feature type="compositionally biased region" description="Basic and acidic residues" evidence="5">
    <location>
        <begin position="210"/>
        <end position="231"/>
    </location>
</feature>
<name>A0AAN9A4X5_HALRR</name>
<feature type="region of interest" description="Disordered" evidence="5">
    <location>
        <begin position="71"/>
        <end position="266"/>
    </location>
</feature>
<evidence type="ECO:0000313" key="7">
    <source>
        <dbReference type="EMBL" id="KAK7080841.1"/>
    </source>
</evidence>
<feature type="compositionally biased region" description="Polar residues" evidence="5">
    <location>
        <begin position="424"/>
        <end position="439"/>
    </location>
</feature>
<reference evidence="7 8" key="1">
    <citation type="submission" date="2023-11" db="EMBL/GenBank/DDBJ databases">
        <title>Halocaridina rubra genome assembly.</title>
        <authorList>
            <person name="Smith C."/>
        </authorList>
    </citation>
    <scope>NUCLEOTIDE SEQUENCE [LARGE SCALE GENOMIC DNA]</scope>
    <source>
        <strain evidence="7">EP-1</strain>
        <tissue evidence="7">Whole</tissue>
    </source>
</reference>
<evidence type="ECO:0000259" key="6">
    <source>
        <dbReference type="PROSITE" id="PS50089"/>
    </source>
</evidence>
<feature type="region of interest" description="Disordered" evidence="5">
    <location>
        <begin position="563"/>
        <end position="592"/>
    </location>
</feature>
<feature type="compositionally biased region" description="Polar residues" evidence="5">
    <location>
        <begin position="102"/>
        <end position="167"/>
    </location>
</feature>
<dbReference type="EMBL" id="JAXCGZ010005775">
    <property type="protein sequence ID" value="KAK7080841.1"/>
    <property type="molecule type" value="Genomic_DNA"/>
</dbReference>
<dbReference type="SUPFAM" id="SSF57850">
    <property type="entry name" value="RING/U-box"/>
    <property type="match status" value="1"/>
</dbReference>
<dbReference type="InterPro" id="IPR013083">
    <property type="entry name" value="Znf_RING/FYVE/PHD"/>
</dbReference>
<dbReference type="SMART" id="SM00184">
    <property type="entry name" value="RING"/>
    <property type="match status" value="1"/>
</dbReference>
<dbReference type="AlphaFoldDB" id="A0AAN9A4X5"/>
<feature type="region of interest" description="Disordered" evidence="5">
    <location>
        <begin position="486"/>
        <end position="524"/>
    </location>
</feature>
<dbReference type="PROSITE" id="PS00518">
    <property type="entry name" value="ZF_RING_1"/>
    <property type="match status" value="1"/>
</dbReference>
<feature type="compositionally biased region" description="Low complexity" evidence="5">
    <location>
        <begin position="82"/>
        <end position="99"/>
    </location>
</feature>
<evidence type="ECO:0000313" key="8">
    <source>
        <dbReference type="Proteomes" id="UP001381693"/>
    </source>
</evidence>
<feature type="compositionally biased region" description="Basic and acidic residues" evidence="5">
    <location>
        <begin position="168"/>
        <end position="191"/>
    </location>
</feature>
<dbReference type="Pfam" id="PF13639">
    <property type="entry name" value="zf-RING_2"/>
    <property type="match status" value="1"/>
</dbReference>
<evidence type="ECO:0000256" key="2">
    <source>
        <dbReference type="ARBA" id="ARBA00022771"/>
    </source>
</evidence>
<dbReference type="PANTHER" id="PTHR23041:SF78">
    <property type="entry name" value="E3 UBIQUITIN-PROTEIN LIGASE RNF4"/>
    <property type="match status" value="1"/>
</dbReference>
<feature type="domain" description="RING-type" evidence="6">
    <location>
        <begin position="599"/>
        <end position="644"/>
    </location>
</feature>
<dbReference type="GO" id="GO:0008270">
    <property type="term" value="F:zinc ion binding"/>
    <property type="evidence" value="ECO:0007669"/>
    <property type="project" value="UniProtKB-KW"/>
</dbReference>
<dbReference type="InterPro" id="IPR017907">
    <property type="entry name" value="Znf_RING_CS"/>
</dbReference>
<comment type="caution">
    <text evidence="7">The sequence shown here is derived from an EMBL/GenBank/DDBJ whole genome shotgun (WGS) entry which is preliminary data.</text>
</comment>
<gene>
    <name evidence="7" type="ORF">SK128_020132</name>
</gene>
<accession>A0AAN9A4X5</accession>
<dbReference type="Proteomes" id="UP001381693">
    <property type="component" value="Unassembled WGS sequence"/>
</dbReference>
<keyword evidence="1" id="KW-0479">Metal-binding</keyword>
<evidence type="ECO:0000256" key="4">
    <source>
        <dbReference type="PROSITE-ProRule" id="PRU00175"/>
    </source>
</evidence>
<dbReference type="Gene3D" id="3.30.40.10">
    <property type="entry name" value="Zinc/RING finger domain, C3HC4 (zinc finger)"/>
    <property type="match status" value="1"/>
</dbReference>
<evidence type="ECO:0000256" key="1">
    <source>
        <dbReference type="ARBA" id="ARBA00022723"/>
    </source>
</evidence>
<feature type="compositionally biased region" description="Basic residues" evidence="5">
    <location>
        <begin position="508"/>
        <end position="517"/>
    </location>
</feature>
<feature type="region of interest" description="Disordered" evidence="5">
    <location>
        <begin position="407"/>
        <end position="448"/>
    </location>
</feature>
<dbReference type="PANTHER" id="PTHR23041">
    <property type="entry name" value="RING FINGER DOMAIN-CONTAINING"/>
    <property type="match status" value="1"/>
</dbReference>
<dbReference type="PROSITE" id="PS50089">
    <property type="entry name" value="ZF_RING_2"/>
    <property type="match status" value="1"/>
</dbReference>
<feature type="region of interest" description="Disordered" evidence="5">
    <location>
        <begin position="1"/>
        <end position="57"/>
    </location>
</feature>
<keyword evidence="2 4" id="KW-0863">Zinc-finger</keyword>
<dbReference type="InterPro" id="IPR047134">
    <property type="entry name" value="RNF4"/>
</dbReference>
<keyword evidence="8" id="KW-1185">Reference proteome</keyword>
<dbReference type="InterPro" id="IPR001841">
    <property type="entry name" value="Znf_RING"/>
</dbReference>
<feature type="compositionally biased region" description="Pro residues" evidence="5">
    <location>
        <begin position="582"/>
        <end position="592"/>
    </location>
</feature>
<proteinExistence type="predicted"/>